<dbReference type="InterPro" id="IPR007278">
    <property type="entry name" value="DUF397"/>
</dbReference>
<evidence type="ECO:0000256" key="1">
    <source>
        <dbReference type="SAM" id="MobiDB-lite"/>
    </source>
</evidence>
<dbReference type="AlphaFoldDB" id="A0A3R7IUR8"/>
<sequence>MSTDHDLSTAVWRKSSHSNGEGGACVEVAVNIPGAVPVRDSKLPDGPALVIPASDWGAFVTAVSNRAFPSC</sequence>
<gene>
    <name evidence="3" type="ORF">SFRA_011100</name>
</gene>
<dbReference type="EMBL" id="JNAD02000004">
    <property type="protein sequence ID" value="RKM96583.1"/>
    <property type="molecule type" value="Genomic_DNA"/>
</dbReference>
<protein>
    <submittedName>
        <fullName evidence="3">DUF397 domain-containing protein</fullName>
    </submittedName>
</protein>
<comment type="caution">
    <text evidence="3">The sequence shown here is derived from an EMBL/GenBank/DDBJ whole genome shotgun (WGS) entry which is preliminary data.</text>
</comment>
<keyword evidence="4" id="KW-1185">Reference proteome</keyword>
<name>A0A3R7IUR8_9ACTN</name>
<dbReference type="RefSeq" id="WP_043471803.1">
    <property type="nucleotide sequence ID" value="NZ_CP134822.1"/>
</dbReference>
<feature type="domain" description="DUF397" evidence="2">
    <location>
        <begin position="10"/>
        <end position="63"/>
    </location>
</feature>
<evidence type="ECO:0000259" key="2">
    <source>
        <dbReference type="Pfam" id="PF04149"/>
    </source>
</evidence>
<dbReference type="Pfam" id="PF04149">
    <property type="entry name" value="DUF397"/>
    <property type="match status" value="1"/>
</dbReference>
<accession>A0A3R7IUR8</accession>
<organism evidence="3 4">
    <name type="scientific">Streptomyces xinghaiensis</name>
    <dbReference type="NCBI Taxonomy" id="1038928"/>
    <lineage>
        <taxon>Bacteria</taxon>
        <taxon>Bacillati</taxon>
        <taxon>Actinomycetota</taxon>
        <taxon>Actinomycetes</taxon>
        <taxon>Kitasatosporales</taxon>
        <taxon>Streptomycetaceae</taxon>
        <taxon>Streptomyces</taxon>
    </lineage>
</organism>
<proteinExistence type="predicted"/>
<evidence type="ECO:0000313" key="4">
    <source>
        <dbReference type="Proteomes" id="UP000028058"/>
    </source>
</evidence>
<dbReference type="Proteomes" id="UP000028058">
    <property type="component" value="Unassembled WGS sequence"/>
</dbReference>
<feature type="region of interest" description="Disordered" evidence="1">
    <location>
        <begin position="1"/>
        <end position="21"/>
    </location>
</feature>
<reference evidence="3 4" key="1">
    <citation type="journal article" date="2014" name="Genome Announc.">
        <title>Draft Genome Sequence of Streptomyces fradiae ATCC 19609, a Strain Highly Sensitive to Antibiotics.</title>
        <authorList>
            <person name="Bekker O.B."/>
            <person name="Klimina K.M."/>
            <person name="Vatlin A.A."/>
            <person name="Zakharevich N.V."/>
            <person name="Kasianov A.S."/>
            <person name="Danilenko V.N."/>
        </authorList>
    </citation>
    <scope>NUCLEOTIDE SEQUENCE [LARGE SCALE GENOMIC DNA]</scope>
    <source>
        <strain evidence="3 4">ATCC 19609</strain>
    </source>
</reference>
<evidence type="ECO:0000313" key="3">
    <source>
        <dbReference type="EMBL" id="RKM96583.1"/>
    </source>
</evidence>
<dbReference type="OrthoDB" id="4570646at2"/>